<dbReference type="PANTHER" id="PTHR31306">
    <property type="entry name" value="ALPHA-1,6-MANNOSYLTRANSFERASE MNN11-RELATED"/>
    <property type="match status" value="1"/>
</dbReference>
<dbReference type="InterPro" id="IPR008630">
    <property type="entry name" value="Glyco_trans_34"/>
</dbReference>
<dbReference type="OrthoDB" id="407658at2759"/>
<dbReference type="GO" id="GO:0000139">
    <property type="term" value="C:Golgi membrane"/>
    <property type="evidence" value="ECO:0007669"/>
    <property type="project" value="TreeGrafter"/>
</dbReference>
<dbReference type="GO" id="GO:0016757">
    <property type="term" value="F:glycosyltransferase activity"/>
    <property type="evidence" value="ECO:0007669"/>
    <property type="project" value="UniProtKB-KW"/>
</dbReference>
<comment type="caution">
    <text evidence="6">The sequence shown here is derived from an EMBL/GenBank/DDBJ whole genome shotgun (WGS) entry which is preliminary data.</text>
</comment>
<comment type="similarity">
    <text evidence="1">Belongs to the glycosyltransferase 34 family.</text>
</comment>
<evidence type="ECO:0000313" key="7">
    <source>
        <dbReference type="Proteomes" id="UP000092177"/>
    </source>
</evidence>
<feature type="compositionally biased region" description="Basic and acidic residues" evidence="4">
    <location>
        <begin position="196"/>
        <end position="208"/>
    </location>
</feature>
<keyword evidence="3 6" id="KW-0808">Transferase</keyword>
<name>A0A1B7XSQ0_COLHI</name>
<dbReference type="AlphaFoldDB" id="A0A1B7XSQ0"/>
<sequence>MNRPKLLQVLVSPLAIKVFVFIVLLLTAVRTLMLYNDTTTTTRIDHVTSSHPPNHREHHCLPPTPSDVLAQFEALKSACPNHPTPEGAAVRVTTATAHFGKVEKHYQDALQTHVMHTMLHGQKLEVMCSPLVDDLWNKPAFLLSMLLDEMLKPRRERAEWIFWVDRDTIILDQCRPASSFLPPSRTDGAAATNNGEGEKDGGGGKAPDDQVQLLATKDWNGLNNGVFLLRVGQWAVELFSAVLAFRHYRPDVELPFTEQSAMGFLIGEPEFERGVRFVPQTWFNAYPGGNASAFLEREDEAGLADYQARRGDFLVHFAGVGGRGEAMGDWVGMLQRNGSSLAAETWRTQRNASRAIMEFWGDSAS</sequence>
<dbReference type="Proteomes" id="UP000092177">
    <property type="component" value="Chromosome 10"/>
</dbReference>
<dbReference type="KEGG" id="chig:CH63R_14034"/>
<dbReference type="PANTHER" id="PTHR31306:SF8">
    <property type="entry name" value="GLYCOSYLTRANSFERASE FAMILY 34 PROTEIN"/>
    <property type="match status" value="1"/>
</dbReference>
<feature type="transmembrane region" description="Helical" evidence="5">
    <location>
        <begin position="6"/>
        <end position="26"/>
    </location>
</feature>
<evidence type="ECO:0000256" key="2">
    <source>
        <dbReference type="ARBA" id="ARBA00022676"/>
    </source>
</evidence>
<evidence type="ECO:0000256" key="1">
    <source>
        <dbReference type="ARBA" id="ARBA00005664"/>
    </source>
</evidence>
<proteinExistence type="inferred from homology"/>
<gene>
    <name evidence="6" type="ORF">CH63R_14034</name>
</gene>
<dbReference type="Pfam" id="PF05637">
    <property type="entry name" value="Glyco_transf_34"/>
    <property type="match status" value="1"/>
</dbReference>
<evidence type="ECO:0000313" key="6">
    <source>
        <dbReference type="EMBL" id="OBR02808.1"/>
    </source>
</evidence>
<keyword evidence="5" id="KW-0812">Transmembrane</keyword>
<dbReference type="FunFam" id="3.90.550.10:FF:000237">
    <property type="entry name" value="WGS project CABT00000000 data, contig 2.1"/>
    <property type="match status" value="1"/>
</dbReference>
<accession>A0A1B7XSQ0</accession>
<dbReference type="InterPro" id="IPR029044">
    <property type="entry name" value="Nucleotide-diphossugar_trans"/>
</dbReference>
<dbReference type="EMBL" id="LTAN01000010">
    <property type="protein sequence ID" value="OBR02808.1"/>
    <property type="molecule type" value="Genomic_DNA"/>
</dbReference>
<keyword evidence="5" id="KW-0472">Membrane</keyword>
<organism evidence="6 7">
    <name type="scientific">Colletotrichum higginsianum (strain IMI 349063)</name>
    <name type="common">Crucifer anthracnose fungus</name>
    <dbReference type="NCBI Taxonomy" id="759273"/>
    <lineage>
        <taxon>Eukaryota</taxon>
        <taxon>Fungi</taxon>
        <taxon>Dikarya</taxon>
        <taxon>Ascomycota</taxon>
        <taxon>Pezizomycotina</taxon>
        <taxon>Sordariomycetes</taxon>
        <taxon>Hypocreomycetidae</taxon>
        <taxon>Glomerellales</taxon>
        <taxon>Glomerellaceae</taxon>
        <taxon>Colletotrichum</taxon>
        <taxon>Colletotrichum destructivum species complex</taxon>
    </lineage>
</organism>
<dbReference type="Gene3D" id="3.90.550.10">
    <property type="entry name" value="Spore Coat Polysaccharide Biosynthesis Protein SpsA, Chain A"/>
    <property type="match status" value="1"/>
</dbReference>
<evidence type="ECO:0000256" key="4">
    <source>
        <dbReference type="SAM" id="MobiDB-lite"/>
    </source>
</evidence>
<evidence type="ECO:0000256" key="5">
    <source>
        <dbReference type="SAM" id="Phobius"/>
    </source>
</evidence>
<keyword evidence="7" id="KW-1185">Reference proteome</keyword>
<keyword evidence="2" id="KW-0328">Glycosyltransferase</keyword>
<dbReference type="VEuPathDB" id="FungiDB:CH63R_14034"/>
<feature type="region of interest" description="Disordered" evidence="4">
    <location>
        <begin position="180"/>
        <end position="209"/>
    </location>
</feature>
<keyword evidence="5" id="KW-1133">Transmembrane helix</keyword>
<dbReference type="RefSeq" id="XP_018151326.1">
    <property type="nucleotide sequence ID" value="XM_018309008.1"/>
</dbReference>
<reference evidence="7" key="1">
    <citation type="journal article" date="2017" name="BMC Genomics">
        <title>Gapless genome assembly of Colletotrichum higginsianum reveals chromosome structure and association of transposable elements with secondary metabolite gene clusters.</title>
        <authorList>
            <person name="Dallery J.-F."/>
            <person name="Lapalu N."/>
            <person name="Zampounis A."/>
            <person name="Pigne S."/>
            <person name="Luyten I."/>
            <person name="Amselem J."/>
            <person name="Wittenberg A.H.J."/>
            <person name="Zhou S."/>
            <person name="de Queiroz M.V."/>
            <person name="Robin G.P."/>
            <person name="Auger A."/>
            <person name="Hainaut M."/>
            <person name="Henrissat B."/>
            <person name="Kim K.-T."/>
            <person name="Lee Y.-H."/>
            <person name="Lespinet O."/>
            <person name="Schwartz D.C."/>
            <person name="Thon M.R."/>
            <person name="O'Connell R.J."/>
        </authorList>
    </citation>
    <scope>NUCLEOTIDE SEQUENCE [LARGE SCALE GENOMIC DNA]</scope>
    <source>
        <strain evidence="7">IMI 349063</strain>
    </source>
</reference>
<protein>
    <submittedName>
        <fullName evidence="6">Galactosyl transferase gma12 mnn10 family protein</fullName>
    </submittedName>
</protein>
<dbReference type="GO" id="GO:0006487">
    <property type="term" value="P:protein N-linked glycosylation"/>
    <property type="evidence" value="ECO:0007669"/>
    <property type="project" value="TreeGrafter"/>
</dbReference>
<evidence type="ECO:0000256" key="3">
    <source>
        <dbReference type="ARBA" id="ARBA00022679"/>
    </source>
</evidence>
<dbReference type="GeneID" id="28873115"/>